<dbReference type="NCBIfam" id="NF038131">
    <property type="entry name" value="choice_anch_K"/>
    <property type="match status" value="1"/>
</dbReference>
<name>A0ABW7CC77_9CYAN</name>
<organism evidence="2 3">
    <name type="scientific">Limnothrix redekei LRLZ20PSL1</name>
    <dbReference type="NCBI Taxonomy" id="3112953"/>
    <lineage>
        <taxon>Bacteria</taxon>
        <taxon>Bacillati</taxon>
        <taxon>Cyanobacteriota</taxon>
        <taxon>Cyanophyceae</taxon>
        <taxon>Pseudanabaenales</taxon>
        <taxon>Pseudanabaenaceae</taxon>
        <taxon>Limnothrix</taxon>
    </lineage>
</organism>
<keyword evidence="1" id="KW-0732">Signal</keyword>
<protein>
    <submittedName>
        <fullName evidence="2">THxN family PEP-CTERM protein</fullName>
    </submittedName>
</protein>
<gene>
    <name evidence="2" type="ORF">VPK24_13765</name>
</gene>
<comment type="caution">
    <text evidence="2">The sequence shown here is derived from an EMBL/GenBank/DDBJ whole genome shotgun (WGS) entry which is preliminary data.</text>
</comment>
<dbReference type="RefSeq" id="WP_190527731.1">
    <property type="nucleotide sequence ID" value="NZ_JAZAQF010000079.1"/>
</dbReference>
<evidence type="ECO:0000313" key="2">
    <source>
        <dbReference type="EMBL" id="MFG3818710.1"/>
    </source>
</evidence>
<reference evidence="3" key="1">
    <citation type="journal article" date="2024" name="Algal Res.">
        <title>Biochemical, toxicological and genomic investigation of a high-biomass producing Limnothrix strain isolated from Italian shallow drinking water reservoir.</title>
        <authorList>
            <person name="Simonazzi M."/>
            <person name="Shishido T.K."/>
            <person name="Delbaje E."/>
            <person name="Wahlsten M."/>
            <person name="Fewer D.P."/>
            <person name="Sivonen K."/>
            <person name="Pezzolesi L."/>
            <person name="Pistocchi R."/>
        </authorList>
    </citation>
    <scope>NUCLEOTIDE SEQUENCE [LARGE SCALE GENOMIC DNA]</scope>
    <source>
        <strain evidence="3">LRLZ20PSL1</strain>
    </source>
</reference>
<feature type="chain" id="PRO_5047031446" evidence="1">
    <location>
        <begin position="25"/>
        <end position="234"/>
    </location>
</feature>
<evidence type="ECO:0000313" key="3">
    <source>
        <dbReference type="Proteomes" id="UP001604335"/>
    </source>
</evidence>
<dbReference type="EMBL" id="JAZAQF010000079">
    <property type="protein sequence ID" value="MFG3818710.1"/>
    <property type="molecule type" value="Genomic_DNA"/>
</dbReference>
<evidence type="ECO:0000256" key="1">
    <source>
        <dbReference type="SAM" id="SignalP"/>
    </source>
</evidence>
<feature type="signal peptide" evidence="1">
    <location>
        <begin position="1"/>
        <end position="24"/>
    </location>
</feature>
<proteinExistence type="predicted"/>
<accession>A0ABW7CC77</accession>
<dbReference type="NCBIfam" id="NF038125">
    <property type="entry name" value="PEP_CTERM_THxN"/>
    <property type="match status" value="1"/>
</dbReference>
<keyword evidence="3" id="KW-1185">Reference proteome</keyword>
<dbReference type="InterPro" id="IPR047995">
    <property type="entry name" value="Choice_anch_K"/>
</dbReference>
<dbReference type="Proteomes" id="UP001604335">
    <property type="component" value="Unassembled WGS sequence"/>
</dbReference>
<sequence>MRLTVSAAIISATAALVSASPATALTLLNSSGSWGTPSGTAYYGFQTIGSESQVRWGSPASVAGTSGLGFTGVGTTSITPGNVFQLGVLQHFNNPIFGGTAAASVGLTVALQFAEIASQTFNFTLDIDETTNDGLCAYYSVTPCADKISWNNALGDRSFSYAGKQYTLELSGFKSSPIGDLVADFISQEGGTSTAYLYGQIREVPEERSTPEPSLMFGLAGFAALGLRRRWVNS</sequence>